<protein>
    <submittedName>
        <fullName evidence="5">Transcription termination/antitermination protein NusG</fullName>
    </submittedName>
</protein>
<evidence type="ECO:0000256" key="2">
    <source>
        <dbReference type="ARBA" id="ARBA00023015"/>
    </source>
</evidence>
<dbReference type="PANTHER" id="PTHR30265">
    <property type="entry name" value="RHO-INTERACTING TRANSCRIPTION TERMINATION FACTOR NUSG"/>
    <property type="match status" value="1"/>
</dbReference>
<dbReference type="CDD" id="cd06091">
    <property type="entry name" value="KOW_NusG"/>
    <property type="match status" value="1"/>
</dbReference>
<feature type="domain" description="NusG-like N-terminal" evidence="4">
    <location>
        <begin position="6"/>
        <end position="99"/>
    </location>
</feature>
<evidence type="ECO:0000313" key="5">
    <source>
        <dbReference type="EMBL" id="MFD2276177.1"/>
    </source>
</evidence>
<name>A0ABW5E0Q9_9BACT</name>
<dbReference type="InterPro" id="IPR036735">
    <property type="entry name" value="NGN_dom_sf"/>
</dbReference>
<reference evidence="6" key="1">
    <citation type="journal article" date="2019" name="Int. J. Syst. Evol. Microbiol.">
        <title>The Global Catalogue of Microorganisms (GCM) 10K type strain sequencing project: providing services to taxonomists for standard genome sequencing and annotation.</title>
        <authorList>
            <consortium name="The Broad Institute Genomics Platform"/>
            <consortium name="The Broad Institute Genome Sequencing Center for Infectious Disease"/>
            <person name="Wu L."/>
            <person name="Ma J."/>
        </authorList>
    </citation>
    <scope>NUCLEOTIDE SEQUENCE [LARGE SCALE GENOMIC DNA]</scope>
    <source>
        <strain evidence="6">JCM 16545</strain>
    </source>
</reference>
<gene>
    <name evidence="5" type="ORF">ACFSQZ_06840</name>
</gene>
<dbReference type="RefSeq" id="WP_377094487.1">
    <property type="nucleotide sequence ID" value="NZ_JBHSJM010000001.1"/>
</dbReference>
<dbReference type="Proteomes" id="UP001597297">
    <property type="component" value="Unassembled WGS sequence"/>
</dbReference>
<keyword evidence="2" id="KW-0805">Transcription regulation</keyword>
<dbReference type="InterPro" id="IPR008991">
    <property type="entry name" value="Translation_prot_SH3-like_sf"/>
</dbReference>
<dbReference type="Gene3D" id="3.30.70.940">
    <property type="entry name" value="NusG, N-terminal domain"/>
    <property type="match status" value="1"/>
</dbReference>
<dbReference type="InterPro" id="IPR043425">
    <property type="entry name" value="NusG-like"/>
</dbReference>
<keyword evidence="3" id="KW-0804">Transcription</keyword>
<comment type="caution">
    <text evidence="5">The sequence shown here is derived from an EMBL/GenBank/DDBJ whole genome shotgun (WGS) entry which is preliminary data.</text>
</comment>
<evidence type="ECO:0000313" key="6">
    <source>
        <dbReference type="Proteomes" id="UP001597297"/>
    </source>
</evidence>
<keyword evidence="6" id="KW-1185">Reference proteome</keyword>
<sequence length="176" mass="19735">MSEDAMAWYVVRSQPKRERLAASSLREALGIEVVCPIVKYQKVTRRGKVWWSEAMFPGYLFARFDRSQDGRAVQYAQGVLTLVQFGDYVPALSDSFMRSLKDELGDTEEVEIAHSVEAGESYEIAGGPLMGEMGEVVEVLPARERVRLLVEFIGGEREVELDIYSLLLPGRPDDAS</sequence>
<evidence type="ECO:0000259" key="4">
    <source>
        <dbReference type="Pfam" id="PF02357"/>
    </source>
</evidence>
<proteinExistence type="predicted"/>
<dbReference type="EMBL" id="JBHUJC010000020">
    <property type="protein sequence ID" value="MFD2276177.1"/>
    <property type="molecule type" value="Genomic_DNA"/>
</dbReference>
<organism evidence="5 6">
    <name type="scientific">Rubritalea spongiae</name>
    <dbReference type="NCBI Taxonomy" id="430797"/>
    <lineage>
        <taxon>Bacteria</taxon>
        <taxon>Pseudomonadati</taxon>
        <taxon>Verrucomicrobiota</taxon>
        <taxon>Verrucomicrobiia</taxon>
        <taxon>Verrucomicrobiales</taxon>
        <taxon>Rubritaleaceae</taxon>
        <taxon>Rubritalea</taxon>
    </lineage>
</organism>
<dbReference type="PANTHER" id="PTHR30265:SF7">
    <property type="entry name" value="TRANSCRIPTION ANTITERMINATION PROTEIN RFAH"/>
    <property type="match status" value="1"/>
</dbReference>
<evidence type="ECO:0000256" key="3">
    <source>
        <dbReference type="ARBA" id="ARBA00023163"/>
    </source>
</evidence>
<dbReference type="SUPFAM" id="SSF82679">
    <property type="entry name" value="N-utilization substance G protein NusG, N-terminal domain"/>
    <property type="match status" value="1"/>
</dbReference>
<accession>A0ABW5E0Q9</accession>
<dbReference type="SUPFAM" id="SSF50104">
    <property type="entry name" value="Translation proteins SH3-like domain"/>
    <property type="match status" value="1"/>
</dbReference>
<keyword evidence="1" id="KW-0889">Transcription antitermination</keyword>
<dbReference type="InterPro" id="IPR006645">
    <property type="entry name" value="NGN-like_dom"/>
</dbReference>
<dbReference type="Pfam" id="PF02357">
    <property type="entry name" value="NusG"/>
    <property type="match status" value="1"/>
</dbReference>
<evidence type="ECO:0000256" key="1">
    <source>
        <dbReference type="ARBA" id="ARBA00022814"/>
    </source>
</evidence>